<keyword evidence="3" id="KW-0949">S-adenosyl-L-methionine</keyword>
<evidence type="ECO:0000256" key="7">
    <source>
        <dbReference type="SAM" id="MobiDB-lite"/>
    </source>
</evidence>
<dbReference type="InterPro" id="IPR006638">
    <property type="entry name" value="Elp3/MiaA/NifB-like_rSAM"/>
</dbReference>
<dbReference type="Gene3D" id="3.30.750.200">
    <property type="match status" value="1"/>
</dbReference>
<dbReference type="InterPro" id="IPR005911">
    <property type="entry name" value="YhcC-like"/>
</dbReference>
<keyword evidence="5" id="KW-0408">Iron</keyword>
<dbReference type="InterPro" id="IPR007197">
    <property type="entry name" value="rSAM"/>
</dbReference>
<keyword evidence="4" id="KW-0479">Metal-binding</keyword>
<evidence type="ECO:0000256" key="1">
    <source>
        <dbReference type="ARBA" id="ARBA00001966"/>
    </source>
</evidence>
<evidence type="ECO:0000313" key="10">
    <source>
        <dbReference type="Proteomes" id="UP000673975"/>
    </source>
</evidence>
<dbReference type="InterPro" id="IPR039661">
    <property type="entry name" value="ELP3"/>
</dbReference>
<dbReference type="GO" id="GO:0003824">
    <property type="term" value="F:catalytic activity"/>
    <property type="evidence" value="ECO:0007669"/>
    <property type="project" value="InterPro"/>
</dbReference>
<dbReference type="RefSeq" id="WP_210513103.1">
    <property type="nucleotide sequence ID" value="NZ_JAFIDN010000012.1"/>
</dbReference>
<accession>A0A8J7S823</accession>
<reference evidence="9" key="1">
    <citation type="submission" date="2021-02" db="EMBL/GenBank/DDBJ databases">
        <title>Natronogracilivirga saccharolytica gen. nov. sp. nov. a new anaerobic, haloalkiliphilic carbohydrate-fermenting bacterium from soda lake and proposing of Cyclonatronumiaceae fam. nov. in the phylum Balneolaeota.</title>
        <authorList>
            <person name="Zhilina T.N."/>
            <person name="Sorokin D.Y."/>
            <person name="Zavarzina D.G."/>
            <person name="Toshchakov S.V."/>
            <person name="Kublanov I.V."/>
        </authorList>
    </citation>
    <scope>NUCLEOTIDE SEQUENCE</scope>
    <source>
        <strain evidence="9">Z-1702</strain>
    </source>
</reference>
<dbReference type="Pfam" id="PF16199">
    <property type="entry name" value="Radical_SAM_C"/>
    <property type="match status" value="1"/>
</dbReference>
<keyword evidence="6" id="KW-0411">Iron-sulfur</keyword>
<dbReference type="NCBIfam" id="TIGR01212">
    <property type="entry name" value="TIGR01212 family radical SAM protein"/>
    <property type="match status" value="1"/>
</dbReference>
<dbReference type="CDD" id="cd01335">
    <property type="entry name" value="Radical_SAM"/>
    <property type="match status" value="1"/>
</dbReference>
<dbReference type="InterPro" id="IPR058240">
    <property type="entry name" value="rSAM_sf"/>
</dbReference>
<protein>
    <submittedName>
        <fullName evidence="9">TIGR01212 family radical SAM protein</fullName>
    </submittedName>
</protein>
<name>A0A8J7S823_9BACT</name>
<gene>
    <name evidence="9" type="ORF">NATSA_13305</name>
</gene>
<evidence type="ECO:0000256" key="6">
    <source>
        <dbReference type="ARBA" id="ARBA00023014"/>
    </source>
</evidence>
<dbReference type="SMART" id="SM00729">
    <property type="entry name" value="Elp3"/>
    <property type="match status" value="1"/>
</dbReference>
<sequence length="316" mass="35327">MNQKPYNDYFNYLKSHFGAVTYKVSVDGGFTCPNIDGTVATGGCTYCNNRSFIPSYLNRKDSIRKQLDHGVESQRKRYGAERFLAYFQAYSNTHGDVGLLEKKYREALEHPSVNGLVLGTRADCLSGPVTALLEKLAEETYVAVEIGIESVYDETLSLINRGHDFAAVRDACDRLTGRGIHIGAHLILGFPNETRKQWLDSARIVSGLPLEYLKIHHLQVVRGTELARQYRQEPFDLFSFEEWVELAGDVIERLDPDIAIARMSGSAPPDLLIAPQWGRKKHPEVKQHVMNTLRERGSVQGARYSATSPAPSAPSV</sequence>
<dbReference type="InterPro" id="IPR032432">
    <property type="entry name" value="Radical_SAM_C"/>
</dbReference>
<dbReference type="Pfam" id="PF04055">
    <property type="entry name" value="Radical_SAM"/>
    <property type="match status" value="1"/>
</dbReference>
<dbReference type="SFLD" id="SFLDS00029">
    <property type="entry name" value="Radical_SAM"/>
    <property type="match status" value="1"/>
</dbReference>
<feature type="region of interest" description="Disordered" evidence="7">
    <location>
        <begin position="296"/>
        <end position="316"/>
    </location>
</feature>
<dbReference type="SFLD" id="SFLDG01091">
    <property type="entry name" value="uncharacterized_CHP01210-like"/>
    <property type="match status" value="1"/>
</dbReference>
<comment type="caution">
    <text evidence="9">The sequence shown here is derived from an EMBL/GenBank/DDBJ whole genome shotgun (WGS) entry which is preliminary data.</text>
</comment>
<proteinExistence type="predicted"/>
<dbReference type="GO" id="GO:0051539">
    <property type="term" value="F:4 iron, 4 sulfur cluster binding"/>
    <property type="evidence" value="ECO:0007669"/>
    <property type="project" value="UniProtKB-KW"/>
</dbReference>
<evidence type="ECO:0000313" key="9">
    <source>
        <dbReference type="EMBL" id="MBP3193648.1"/>
    </source>
</evidence>
<keyword evidence="2" id="KW-0004">4Fe-4S</keyword>
<evidence type="ECO:0000256" key="5">
    <source>
        <dbReference type="ARBA" id="ARBA00023004"/>
    </source>
</evidence>
<feature type="compositionally biased region" description="Low complexity" evidence="7">
    <location>
        <begin position="305"/>
        <end position="316"/>
    </location>
</feature>
<comment type="cofactor">
    <cofactor evidence="1">
        <name>[4Fe-4S] cluster</name>
        <dbReference type="ChEBI" id="CHEBI:49883"/>
    </cofactor>
</comment>
<dbReference type="SUPFAM" id="SSF102114">
    <property type="entry name" value="Radical SAM enzymes"/>
    <property type="match status" value="1"/>
</dbReference>
<dbReference type="PANTHER" id="PTHR11135">
    <property type="entry name" value="HISTONE ACETYLTRANSFERASE-RELATED"/>
    <property type="match status" value="1"/>
</dbReference>
<dbReference type="EMBL" id="JAFIDN010000012">
    <property type="protein sequence ID" value="MBP3193648.1"/>
    <property type="molecule type" value="Genomic_DNA"/>
</dbReference>
<dbReference type="GO" id="GO:0046872">
    <property type="term" value="F:metal ion binding"/>
    <property type="evidence" value="ECO:0007669"/>
    <property type="project" value="UniProtKB-KW"/>
</dbReference>
<dbReference type="SFLD" id="SFLDG01086">
    <property type="entry name" value="elongater_protein-like"/>
    <property type="match status" value="1"/>
</dbReference>
<dbReference type="PANTHER" id="PTHR11135:SF1">
    <property type="entry name" value="PROTEIN YHCC"/>
    <property type="match status" value="1"/>
</dbReference>
<evidence type="ECO:0000256" key="2">
    <source>
        <dbReference type="ARBA" id="ARBA00022485"/>
    </source>
</evidence>
<feature type="domain" description="Radical SAM core" evidence="8">
    <location>
        <begin position="16"/>
        <end position="257"/>
    </location>
</feature>
<organism evidence="9 10">
    <name type="scientific">Natronogracilivirga saccharolytica</name>
    <dbReference type="NCBI Taxonomy" id="2812953"/>
    <lineage>
        <taxon>Bacteria</taxon>
        <taxon>Pseudomonadati</taxon>
        <taxon>Balneolota</taxon>
        <taxon>Balneolia</taxon>
        <taxon>Balneolales</taxon>
        <taxon>Cyclonatronaceae</taxon>
        <taxon>Natronogracilivirga</taxon>
    </lineage>
</organism>
<dbReference type="AlphaFoldDB" id="A0A8J7S823"/>
<dbReference type="Proteomes" id="UP000673975">
    <property type="component" value="Unassembled WGS sequence"/>
</dbReference>
<evidence type="ECO:0000259" key="8">
    <source>
        <dbReference type="PROSITE" id="PS51918"/>
    </source>
</evidence>
<keyword evidence="10" id="KW-1185">Reference proteome</keyword>
<evidence type="ECO:0000256" key="4">
    <source>
        <dbReference type="ARBA" id="ARBA00022723"/>
    </source>
</evidence>
<dbReference type="PROSITE" id="PS51918">
    <property type="entry name" value="RADICAL_SAM"/>
    <property type="match status" value="1"/>
</dbReference>
<evidence type="ECO:0000256" key="3">
    <source>
        <dbReference type="ARBA" id="ARBA00022691"/>
    </source>
</evidence>